<dbReference type="InterPro" id="IPR003737">
    <property type="entry name" value="GlcNAc_PI_deacetylase-related"/>
</dbReference>
<protein>
    <submittedName>
        <fullName evidence="2">N-acetyl-1-D-myo-inositol-2-amino-2-deoxy-alpha-D-glucopyranoside deacetylase</fullName>
    </submittedName>
</protein>
<dbReference type="Gene3D" id="3.40.50.10320">
    <property type="entry name" value="LmbE-like"/>
    <property type="match status" value="1"/>
</dbReference>
<comment type="caution">
    <text evidence="2">The sequence shown here is derived from an EMBL/GenBank/DDBJ whole genome shotgun (WGS) entry which is preliminary data.</text>
</comment>
<keyword evidence="1" id="KW-0862">Zinc</keyword>
<dbReference type="Pfam" id="PF02585">
    <property type="entry name" value="PIG-L"/>
    <property type="match status" value="1"/>
</dbReference>
<name>A0A542SNB5_9MICO</name>
<organism evidence="2 3">
    <name type="scientific">Rarobacter incanus</name>
    <dbReference type="NCBI Taxonomy" id="153494"/>
    <lineage>
        <taxon>Bacteria</taxon>
        <taxon>Bacillati</taxon>
        <taxon>Actinomycetota</taxon>
        <taxon>Actinomycetes</taxon>
        <taxon>Micrococcales</taxon>
        <taxon>Rarobacteraceae</taxon>
        <taxon>Rarobacter</taxon>
    </lineage>
</organism>
<dbReference type="SUPFAM" id="SSF102588">
    <property type="entry name" value="LmbE-like"/>
    <property type="match status" value="1"/>
</dbReference>
<proteinExistence type="predicted"/>
<dbReference type="InterPro" id="IPR024078">
    <property type="entry name" value="LmbE-like_dom_sf"/>
</dbReference>
<dbReference type="GO" id="GO:0016811">
    <property type="term" value="F:hydrolase activity, acting on carbon-nitrogen (but not peptide) bonds, in linear amides"/>
    <property type="evidence" value="ECO:0007669"/>
    <property type="project" value="TreeGrafter"/>
</dbReference>
<evidence type="ECO:0000313" key="3">
    <source>
        <dbReference type="Proteomes" id="UP000316181"/>
    </source>
</evidence>
<keyword evidence="3" id="KW-1185">Reference proteome</keyword>
<evidence type="ECO:0000256" key="1">
    <source>
        <dbReference type="ARBA" id="ARBA00022833"/>
    </source>
</evidence>
<gene>
    <name evidence="2" type="ORF">FB389_0782</name>
</gene>
<sequence length="327" mass="34460">MLDPQRDRTEFGRGTLVAVHAHPDDETLSTGGVLAAWAEAGGRAVVVTATRGERGETIGDDLADLEGSRDLVPLRLAELSRALGALGVSGHWFLDESPAAGERWTDSGMEWSDAQPGRARELVDPPPGSLVAGDLGAQVRALAAILDIERPSVVVTYGPDGGYGHPDHVRVHGIVEAWNGSEQGRGPRLPQSPRPEIWQRAEAGGDGGDGDALVRELGAAWQRTPVAEKTRGGHRELLRGVQVPPPGGPAARGHRRNVPVAPVLARVLEALRAHRSQVQCVARVPAPSRAVIATYALSDGLLRAVPASESFVVMPCDHTDGKVSVAP</sequence>
<dbReference type="OrthoDB" id="158614at2"/>
<dbReference type="EMBL" id="VFNV01000001">
    <property type="protein sequence ID" value="TQK76124.1"/>
    <property type="molecule type" value="Genomic_DNA"/>
</dbReference>
<dbReference type="AlphaFoldDB" id="A0A542SNB5"/>
<dbReference type="RefSeq" id="WP_142111450.1">
    <property type="nucleotide sequence ID" value="NZ_BAAATB010000002.1"/>
</dbReference>
<evidence type="ECO:0000313" key="2">
    <source>
        <dbReference type="EMBL" id="TQK76124.1"/>
    </source>
</evidence>
<dbReference type="PANTHER" id="PTHR12993">
    <property type="entry name" value="N-ACETYLGLUCOSAMINYL-PHOSPHATIDYLINOSITOL DE-N-ACETYLASE-RELATED"/>
    <property type="match status" value="1"/>
</dbReference>
<dbReference type="PANTHER" id="PTHR12993:SF26">
    <property type="entry name" value="1D-MYO-INOSITOL 2-ACETAMIDO-2-DEOXY-ALPHA-D-GLUCOPYRANOSIDE DEACETYLASE"/>
    <property type="match status" value="1"/>
</dbReference>
<accession>A0A542SNB5</accession>
<dbReference type="Proteomes" id="UP000316181">
    <property type="component" value="Unassembled WGS sequence"/>
</dbReference>
<reference evidence="2 3" key="1">
    <citation type="submission" date="2019-06" db="EMBL/GenBank/DDBJ databases">
        <title>Sequencing the genomes of 1000 actinobacteria strains.</title>
        <authorList>
            <person name="Klenk H.-P."/>
        </authorList>
    </citation>
    <scope>NUCLEOTIDE SEQUENCE [LARGE SCALE GENOMIC DNA]</scope>
    <source>
        <strain evidence="2 3">DSM 10596</strain>
    </source>
</reference>
<dbReference type="GO" id="GO:0016137">
    <property type="term" value="P:glycoside metabolic process"/>
    <property type="evidence" value="ECO:0007669"/>
    <property type="project" value="UniProtKB-ARBA"/>
</dbReference>